<organism evidence="1 2">
    <name type="scientific">Elysia chlorotica</name>
    <name type="common">Eastern emerald elysia</name>
    <name type="synonym">Sea slug</name>
    <dbReference type="NCBI Taxonomy" id="188477"/>
    <lineage>
        <taxon>Eukaryota</taxon>
        <taxon>Metazoa</taxon>
        <taxon>Spiralia</taxon>
        <taxon>Lophotrochozoa</taxon>
        <taxon>Mollusca</taxon>
        <taxon>Gastropoda</taxon>
        <taxon>Heterobranchia</taxon>
        <taxon>Euthyneura</taxon>
        <taxon>Panpulmonata</taxon>
        <taxon>Sacoglossa</taxon>
        <taxon>Placobranchoidea</taxon>
        <taxon>Plakobranchidae</taxon>
        <taxon>Elysia</taxon>
    </lineage>
</organism>
<dbReference type="OrthoDB" id="6207867at2759"/>
<comment type="caution">
    <text evidence="1">The sequence shown here is derived from an EMBL/GenBank/DDBJ whole genome shotgun (WGS) entry which is preliminary data.</text>
</comment>
<dbReference type="Proteomes" id="UP000271974">
    <property type="component" value="Unassembled WGS sequence"/>
</dbReference>
<name>A0A433STG1_ELYCH</name>
<protein>
    <submittedName>
        <fullName evidence="1">Uncharacterized protein</fullName>
    </submittedName>
</protein>
<evidence type="ECO:0000313" key="1">
    <source>
        <dbReference type="EMBL" id="RUS72572.1"/>
    </source>
</evidence>
<gene>
    <name evidence="1" type="ORF">EGW08_019658</name>
</gene>
<feature type="non-terminal residue" evidence="1">
    <location>
        <position position="1"/>
    </location>
</feature>
<evidence type="ECO:0000313" key="2">
    <source>
        <dbReference type="Proteomes" id="UP000271974"/>
    </source>
</evidence>
<accession>A0A433STG1</accession>
<dbReference type="EMBL" id="RQTK01001050">
    <property type="protein sequence ID" value="RUS72572.1"/>
    <property type="molecule type" value="Genomic_DNA"/>
</dbReference>
<keyword evidence="2" id="KW-1185">Reference proteome</keyword>
<sequence length="106" mass="12426">ERLYEESPSSSCIGNRTLVLETFWANRKFCNKLYKYSVNETTPDSERCRILKEKRNCDRNFVVSLCGDLYGWIIDRFYLSQSEEYNPECVSDLEKDQTPIPPKPAS</sequence>
<dbReference type="AlphaFoldDB" id="A0A433STG1"/>
<reference evidence="1 2" key="1">
    <citation type="submission" date="2019-01" db="EMBL/GenBank/DDBJ databases">
        <title>A draft genome assembly of the solar-powered sea slug Elysia chlorotica.</title>
        <authorList>
            <person name="Cai H."/>
            <person name="Li Q."/>
            <person name="Fang X."/>
            <person name="Li J."/>
            <person name="Curtis N.E."/>
            <person name="Altenburger A."/>
            <person name="Shibata T."/>
            <person name="Feng M."/>
            <person name="Maeda T."/>
            <person name="Schwartz J.A."/>
            <person name="Shigenobu S."/>
            <person name="Lundholm N."/>
            <person name="Nishiyama T."/>
            <person name="Yang H."/>
            <person name="Hasebe M."/>
            <person name="Li S."/>
            <person name="Pierce S.K."/>
            <person name="Wang J."/>
        </authorList>
    </citation>
    <scope>NUCLEOTIDE SEQUENCE [LARGE SCALE GENOMIC DNA]</scope>
    <source>
        <strain evidence="1">EC2010</strain>
        <tissue evidence="1">Whole organism of an adult</tissue>
    </source>
</reference>
<proteinExistence type="predicted"/>